<feature type="compositionally biased region" description="Polar residues" evidence="6">
    <location>
        <begin position="3021"/>
        <end position="3046"/>
    </location>
</feature>
<dbReference type="SMART" id="SM00209">
    <property type="entry name" value="TSP1"/>
    <property type="match status" value="4"/>
</dbReference>
<keyword evidence="7" id="KW-0812">Transmembrane</keyword>
<organism evidence="9 10">
    <name type="scientific">Patiria miniata</name>
    <name type="common">Bat star</name>
    <name type="synonym">Asterina miniata</name>
    <dbReference type="NCBI Taxonomy" id="46514"/>
    <lineage>
        <taxon>Eukaryota</taxon>
        <taxon>Metazoa</taxon>
        <taxon>Echinodermata</taxon>
        <taxon>Eleutherozoa</taxon>
        <taxon>Asterozoa</taxon>
        <taxon>Asteroidea</taxon>
        <taxon>Valvatacea</taxon>
        <taxon>Valvatida</taxon>
        <taxon>Asterinidae</taxon>
        <taxon>Patiria</taxon>
    </lineage>
</organism>
<evidence type="ECO:0000313" key="9">
    <source>
        <dbReference type="EnsemblMetazoa" id="XP_038062286.1"/>
    </source>
</evidence>
<feature type="chain" id="PRO_5037596936" evidence="8">
    <location>
        <begin position="23"/>
        <end position="3922"/>
    </location>
</feature>
<evidence type="ECO:0000256" key="4">
    <source>
        <dbReference type="ARBA" id="ARBA00022737"/>
    </source>
</evidence>
<feature type="compositionally biased region" description="Polar residues" evidence="6">
    <location>
        <begin position="3455"/>
        <end position="3468"/>
    </location>
</feature>
<keyword evidence="2" id="KW-0964">Secreted</keyword>
<feature type="signal peptide" evidence="8">
    <location>
        <begin position="1"/>
        <end position="22"/>
    </location>
</feature>
<reference evidence="9" key="1">
    <citation type="submission" date="2022-11" db="UniProtKB">
        <authorList>
            <consortium name="EnsemblMetazoa"/>
        </authorList>
    </citation>
    <scope>IDENTIFICATION</scope>
</reference>
<feature type="region of interest" description="Disordered" evidence="6">
    <location>
        <begin position="3454"/>
        <end position="3479"/>
    </location>
</feature>
<feature type="region of interest" description="Disordered" evidence="6">
    <location>
        <begin position="112"/>
        <end position="140"/>
    </location>
</feature>
<protein>
    <submittedName>
        <fullName evidence="9">Uncharacterized protein</fullName>
    </submittedName>
</protein>
<feature type="region of interest" description="Disordered" evidence="6">
    <location>
        <begin position="641"/>
        <end position="675"/>
    </location>
</feature>
<feature type="region of interest" description="Disordered" evidence="6">
    <location>
        <begin position="387"/>
        <end position="411"/>
    </location>
</feature>
<feature type="compositionally biased region" description="Low complexity" evidence="6">
    <location>
        <begin position="331"/>
        <end position="349"/>
    </location>
</feature>
<evidence type="ECO:0000256" key="3">
    <source>
        <dbReference type="ARBA" id="ARBA00022729"/>
    </source>
</evidence>
<dbReference type="InterPro" id="IPR000884">
    <property type="entry name" value="TSP1_rpt"/>
</dbReference>
<feature type="region of interest" description="Disordered" evidence="6">
    <location>
        <begin position="690"/>
        <end position="756"/>
    </location>
</feature>
<feature type="compositionally biased region" description="Polar residues" evidence="6">
    <location>
        <begin position="1428"/>
        <end position="1437"/>
    </location>
</feature>
<dbReference type="PANTHER" id="PTHR22906">
    <property type="entry name" value="PROPERDIN"/>
    <property type="match status" value="1"/>
</dbReference>
<evidence type="ECO:0000256" key="8">
    <source>
        <dbReference type="SAM" id="SignalP"/>
    </source>
</evidence>
<dbReference type="GeneID" id="119732714"/>
<dbReference type="Proteomes" id="UP000887568">
    <property type="component" value="Unplaced"/>
</dbReference>
<keyword evidence="5" id="KW-1015">Disulfide bond</keyword>
<dbReference type="OrthoDB" id="446173at2759"/>
<sequence>MTNQLRLHIVFICLQFSTSILAVAGGADWGEWSTWSPCNLSGSCQIRDVIVTSNRSRTCNVGGDSTASSQDCRGRKTEVRFCDCVRNCSSGSEQCKKSQAVNLKDTTLLTLKDGGDSNGTTNGIRDERSSTTNRKLARDSRRTRAADLLSFLSDTPASSKNRESKIGNSDDVRHLLRLASKAKSKADKADDSGDVQLLQNFIQELPKEDVVNLDDLLQLENTSPSSNLPSVITNQNPTNKLVTGTQSTALDTELDILDLGIEELLASTEVTTSKTEVEKEKVKKQEKEIEKSISSTIVSNSAKEVEEAVTEEPMSSTELPSSETEEKQQVAEKTTSSTETSTSEIVVEEAVTKQPMSPTEVLTSKAEGEEAVREEWISLTEAPTSKIEVEEAVTEEPIPSTKVLNRKTEREEAVREEWISLTEVPTIKIEVEEAVTEEPIPSTIKIEVEEAVTEEPIPSTLKIEVEEAVTEEPIPSTIKIEVEEAVTEEPIPSTLKIEVEEAVTEEPIPSTIKIEVEEAVREEPIHSTIKIEVEEAVREEPIPSTIKIEVEEAVREEPIPSTIKIEVEEAVTEEPIPSTIKIEVEEAVREEPIPSTIKIEVEEAVREEPIPSTIKIEVEEAVKEEPIPSTIKIEVAEAVTEEPIPSTEVPSSKTEGEEAVTDKSMSSTGVPTRNTEGAEAVIKEWISLTDAPTSKAEVEEAVESDAPPQATRASIVKTMEKVPEESKESAIFTSYSAQESVTPAESYPPTDVKLKPTGPNLLRSTVEEPGVSFDKVEPLPSEQIADLINTVQETSDEEELASVLNKAKKKVEQPSEVPSADAESLSVTTTSEALSKLHGEDLLHLINNVQDTHEGGMPDLDSLLDEISQLSDFREDNEKDIDKLREILNIVQKPQTADQSAAPTSARMLTASSALLPYSNKTEKIDKGHVKDRLGDNLEALADIFETNTKIPSEVINKIVDKIDDLMEAPSSVYNETIPLTTSPNEEKFILDMIDSLKEFEIKHGDENHHLQVLNELFNGVLESNQDVFGHEINNLNRLLNPTIASPDTSASSSTMTPSEAATTTVAKAKVLDFLGEISGLAVNERARSKEEMDNIHDLLEMVGEADKDVLGNEVKQLLGLLIPSTASSTLQTSPVTVMPKNLTTSPTVPQTDMVSSTQDKEVLFLNMIDELGESGRKQKEQNNRHIQEMDEFLSDVKEPNKDELNREIDRLSRLLNPATVSTKKMESTLTTGYGEETTTPSGALDKERLLDFVGEITGMEMNEKMKSKEEIKYINDILRSVAESDENVLGNEVHRLLQLLVPITVASEKLQTSLATLLSTSPTSFPVTPKTASLTSQIPTPTTSVQSTLAEGALLINMIGNLQEVDRDQELGNRLQIQDLSDLFDDVKESDKDILSHEVNHLNQLLNPTSSATTEPSHTMPGRGVTTPKTGTKESSTILPTAASTPMSVVENEEVLDFMDKIAVPVMNETISNRQEIDDIDDILGRVQESDREVLGNEVNELLKLLVPSTVAVLTEQPMTTFQTVSTATVSSPAFTSPTVSTSTAPSVTGEGEALLDMIAKFEESTQEQEENQFQIRKLDELFEDVGESGKDVLDHEINHLNQLLNLATVSTSLTKPTSAPSTAEVTEVPVVPTSPVAALEMLNLVKEIVGLTENETLRGREELDGISAIFKNIPKISGNATGEGFRELIESFLPVSTPITGRTEETPVTVPSKVRVPFAKPTIPGQYLLDLLNRTELISRESLDSELHKDLNLVDGFLETSKQMSSKDLMRDAIKQIELLLEQNITTPTVIPSTSQPILTHPSLPSKITNNTKDQLLLDLIETIAEEQMTGEGKSKEIQPLQMILEAAGLEKEDILRDELNHLEAIFNIQQPSTPMEREEAERVTKSSIPFTPNSNENMLDLLARIPDLAGKDKSESGQEIEDIQDVLNGVEESDKDVLADEIKHLEKILQPAGASTSQRPLSSRAPSPTSAITSGLVPSTSLPSLITNEAKDHLLLDLIEDVAQEKMPLQETKDIQSLETFLESAGLHKDDILREELAHLEQIFVEHTSVPTLFGTTLAEMETVLTSGKFSTPPSTTNTNEVMLDLMDEIAALAGKDKADNVQEVQYIQDVFEGVKESDKNVLPDEIKHLERLLQPAVVSTSQRPLLSRVPTPVLPSKSFPSSIMNETKDHLLLDLIEDMSQEKMTPQETKEIESLETIMESAGMHKQDILREELAHLKHIFFERTSVPTSFGTTIAEMEAALTSEKVAAPPSTTNANEVILDLMDGIAALTGRDKADNVREVKYIQDVFKGVKESDKDVLPNEIKHLERFLQPAGVSTSQRPLWSPAPTPTSAITSGLVPVSPSTSLPIPITNETKEHLFLDLIEDIAQEKVPLQETKEIESLETFLESAGLHKEDILREELAHLEPIFFEQTNVPTSFGTTLAEMKTALSSGKFSAPPSTTNANDAMLDLMDEVADLAGKDKDDNVQEVQNIQDVFKGVKESDEDVLSDEIKHLERLLQPAVVSTSQRPILSLASTPVSPSKSLPSSIINETKDHLLLDLIGDIAKEKMPLQETKEIQSFETILESAGLHKEDILREELAHLEQIFFEQTSVPTKFSAPPSTTNANDAMLDLMDEIAALAGKDKADNVQEVQNIQDVFEGVKESDKEILPDEIKHLERLLQPAVVSTSQKPILSLASTPVSPSKSLPSSIINETKDHLLLDLIGDIAKEKMPLQETKEIQSFETILESAGLHKEDILREELAHLEQIFFEQTSVPTKFSAPPSTTNANDAMLDLMDEIAALAGKDKADNVQEVQNIQDVFEGVKESDKEILPDEIKHLERLLQPAGVTTKQRPLLSRAPTPTSAITSKLVSVSPSTSLPSPITNETKDHLLLDVIEEIAQEKMRLQGTKDIQSFETVLKSAGLDKENILKEELAHLEHIFFEQTSLPTSFGTTLAEMETVLTSGKFAAPPSTTNANEVMLNLMDEISALAGKDKAENVQEVQNIQDVLKGVKELDKNILSDEIKHLLGPLGPPTAKTPQRPSLSPTVSEPSGITETEEVSTPLTPTAQLISTSVVPTPGPVAMGKFIMHFLQEIGNISKSRLQSDFKEDVDLVDQFVKTSNLGIREDLGKAINDIGALMSKALIRTTTLQPTVQTVTTSVAPPELSEATVALASVSTPTVEVRHEATFKPENQQLLDLIANLGRTNTETMNENGLEVQKLEEILAKEGKLRGDILKEELDHLNDVLNPEQYSTETTRFLTVTPSPEGGTTASTPTLTSKEFAGNQALLDILFKASPLNQGQLFYDAEEMQEIAEVFANLTQSDEEFLFDEIAKLDHGLHYGQELTPAYDTNEPLSTKQVARTIPLVIPVTLESRVSPTETTEVSPGTETDAEAFLDTLLQLRDQIEMGVNLDDVSRLGALTEEQQDEGAQEELKEGLDFVWDILKDATANPATSLPFPTTTVLGVPSTLAEHSTTPAPTATEGSPTTPVTSPLSTASEEESFLDTLRDLVGNVNMNLPWADIKRVGALSKSLDKGAKQQAVEQLGFVEDILNGVKEWANKTSGTTHAPNATFMTSEELQSHSTKPQIPTGVAHAPSTTTMTSPTMLRLLTKIVGRKTSLRSEPPLPTTPYSPMDRWTEWSAWGECSATCGLGEQSRIRECQLLIEGLVIPASGCEGNREETVACETHRCQVGAWAAETTQAPYAVLTTIPMVLRPLTTFKAPEPSSPTTPYSPMDRWTEWSAWGDCSATCGLGEQSRTRVCQLLIEGLIIPASGCEGSRAETMACDTRRCPETPRVDGQWSDWSEWTQCSAMCGPGEQTRHRLCDSPHPAGEGALPCEGAMTEDQDCHGEGKVCEDAGLKALASSTPRPSVNAPTRRRIHKLVAWVVLVVFVVLVAMAFVACTTVKLRQVYGARQYRGGKPMFTDDSLKSSFRSTVP</sequence>
<dbReference type="Gene3D" id="2.20.100.10">
    <property type="entry name" value="Thrombospondin type-1 (TSP1) repeat"/>
    <property type="match status" value="3"/>
</dbReference>
<dbReference type="FunFam" id="2.20.100.10:FF:000001">
    <property type="entry name" value="semaphorin-5A isoform X1"/>
    <property type="match status" value="1"/>
</dbReference>
<evidence type="ECO:0000256" key="5">
    <source>
        <dbReference type="ARBA" id="ARBA00023157"/>
    </source>
</evidence>
<keyword evidence="10" id="KW-1185">Reference proteome</keyword>
<feature type="region of interest" description="Disordered" evidence="6">
    <location>
        <begin position="1408"/>
        <end position="1437"/>
    </location>
</feature>
<dbReference type="InterPro" id="IPR052065">
    <property type="entry name" value="Compl_asym_regulator"/>
</dbReference>
<feature type="compositionally biased region" description="Low complexity" evidence="6">
    <location>
        <begin position="311"/>
        <end position="322"/>
    </location>
</feature>
<feature type="compositionally biased region" description="Polar residues" evidence="6">
    <location>
        <begin position="663"/>
        <end position="675"/>
    </location>
</feature>
<feature type="region of interest" description="Disordered" evidence="6">
    <location>
        <begin position="1953"/>
        <end position="1981"/>
    </location>
</feature>
<keyword evidence="7" id="KW-1133">Transmembrane helix</keyword>
<comment type="subcellular location">
    <subcellularLocation>
        <location evidence="1">Secreted</location>
    </subcellularLocation>
</comment>
<evidence type="ECO:0000256" key="6">
    <source>
        <dbReference type="SAM" id="MobiDB-lite"/>
    </source>
</evidence>
<dbReference type="PROSITE" id="PS50092">
    <property type="entry name" value="TSP1"/>
    <property type="match status" value="4"/>
</dbReference>
<dbReference type="EnsemblMetazoa" id="XM_038206358.1">
    <property type="protein sequence ID" value="XP_038062286.1"/>
    <property type="gene ID" value="LOC119732714"/>
</dbReference>
<feature type="region of interest" description="Disordered" evidence="6">
    <location>
        <begin position="3014"/>
        <end position="3046"/>
    </location>
</feature>
<dbReference type="InterPro" id="IPR036383">
    <property type="entry name" value="TSP1_rpt_sf"/>
</dbReference>
<feature type="compositionally biased region" description="Polar residues" evidence="6">
    <location>
        <begin position="731"/>
        <end position="743"/>
    </location>
</feature>
<dbReference type="Pfam" id="PF00090">
    <property type="entry name" value="TSP_1"/>
    <property type="match status" value="3"/>
</dbReference>
<evidence type="ECO:0000256" key="1">
    <source>
        <dbReference type="ARBA" id="ARBA00004613"/>
    </source>
</evidence>
<name>A0A914AFK6_PATMI</name>
<feature type="compositionally biased region" description="Polar residues" evidence="6">
    <location>
        <begin position="1408"/>
        <end position="1418"/>
    </location>
</feature>
<feature type="compositionally biased region" description="Low complexity" evidence="6">
    <location>
        <begin position="3469"/>
        <end position="3479"/>
    </location>
</feature>
<evidence type="ECO:0000256" key="2">
    <source>
        <dbReference type="ARBA" id="ARBA00022525"/>
    </source>
</evidence>
<keyword evidence="7" id="KW-0472">Membrane</keyword>
<keyword evidence="3 8" id="KW-0732">Signal</keyword>
<feature type="compositionally biased region" description="Basic and acidic residues" evidence="6">
    <location>
        <begin position="718"/>
        <end position="728"/>
    </location>
</feature>
<accession>A0A914AFK6</accession>
<feature type="region of interest" description="Disordered" evidence="6">
    <location>
        <begin position="301"/>
        <end position="370"/>
    </location>
</feature>
<dbReference type="PANTHER" id="PTHR22906:SF43">
    <property type="entry name" value="PROPERDIN"/>
    <property type="match status" value="1"/>
</dbReference>
<dbReference type="RefSeq" id="XP_038062286.1">
    <property type="nucleotide sequence ID" value="XM_038206358.1"/>
</dbReference>
<evidence type="ECO:0000313" key="10">
    <source>
        <dbReference type="Proteomes" id="UP000887568"/>
    </source>
</evidence>
<feature type="transmembrane region" description="Helical" evidence="7">
    <location>
        <begin position="3867"/>
        <end position="3892"/>
    </location>
</feature>
<feature type="compositionally biased region" description="Polar residues" evidence="6">
    <location>
        <begin position="1956"/>
        <end position="1981"/>
    </location>
</feature>
<keyword evidence="4" id="KW-0677">Repeat</keyword>
<proteinExistence type="predicted"/>
<dbReference type="SUPFAM" id="SSF82895">
    <property type="entry name" value="TSP-1 type 1 repeat"/>
    <property type="match status" value="3"/>
</dbReference>
<evidence type="ECO:0000256" key="7">
    <source>
        <dbReference type="SAM" id="Phobius"/>
    </source>
</evidence>